<evidence type="ECO:0000256" key="1">
    <source>
        <dbReference type="ARBA" id="ARBA00004651"/>
    </source>
</evidence>
<evidence type="ECO:0000256" key="7">
    <source>
        <dbReference type="RuleBase" id="RU363032"/>
    </source>
</evidence>
<keyword evidence="10" id="KW-1185">Reference proteome</keyword>
<dbReference type="GO" id="GO:0005886">
    <property type="term" value="C:plasma membrane"/>
    <property type="evidence" value="ECO:0007669"/>
    <property type="project" value="UniProtKB-SubCell"/>
</dbReference>
<dbReference type="InterPro" id="IPR035906">
    <property type="entry name" value="MetI-like_sf"/>
</dbReference>
<dbReference type="Proteomes" id="UP000076574">
    <property type="component" value="Unassembled WGS sequence"/>
</dbReference>
<evidence type="ECO:0000256" key="2">
    <source>
        <dbReference type="ARBA" id="ARBA00022448"/>
    </source>
</evidence>
<dbReference type="PROSITE" id="PS50928">
    <property type="entry name" value="ABC_TM1"/>
    <property type="match status" value="1"/>
</dbReference>
<protein>
    <submittedName>
        <fullName evidence="9">ABC transporter ATP-binding protein</fullName>
    </submittedName>
</protein>
<keyword evidence="2 7" id="KW-0813">Transport</keyword>
<dbReference type="Gene3D" id="1.10.3720.10">
    <property type="entry name" value="MetI-like"/>
    <property type="match status" value="1"/>
</dbReference>
<feature type="transmembrane region" description="Helical" evidence="7">
    <location>
        <begin position="118"/>
        <end position="139"/>
    </location>
</feature>
<dbReference type="AlphaFoldDB" id="A0A163Z3G3"/>
<dbReference type="InterPro" id="IPR000515">
    <property type="entry name" value="MetI-like"/>
</dbReference>
<feature type="domain" description="ABC transmembrane type-1" evidence="8">
    <location>
        <begin position="55"/>
        <end position="238"/>
    </location>
</feature>
<sequence length="258" mass="27912">MQWQRIVWPVVVFVAGIVLWDLVVRIGEIPPYLLPGPVLVFQTLIADWSVLSESLGVTLLTALEGFIAAAVGGIALALLFNQSKWLEYSLLPYAIVLQVTPVIAIAPLMLIYLPQQTAVVVCAWIVAFFPVLANTTLGLNSVDRNLAGLFQLYRASRWQALRYLKLPAALPFILGGLRIAGGLSLIGAVAAEIAAGAAGAGSGLAYRISESSYRLNIPRMFAALLLLSVAGIVIYMLLALVSHGLLRRWHESALRKEK</sequence>
<feature type="transmembrane region" description="Helical" evidence="7">
    <location>
        <begin position="90"/>
        <end position="112"/>
    </location>
</feature>
<evidence type="ECO:0000259" key="8">
    <source>
        <dbReference type="PROSITE" id="PS50928"/>
    </source>
</evidence>
<accession>A0A163Z3G3</accession>
<evidence type="ECO:0000256" key="3">
    <source>
        <dbReference type="ARBA" id="ARBA00022475"/>
    </source>
</evidence>
<reference evidence="9 10" key="1">
    <citation type="submission" date="2016-03" db="EMBL/GenBank/DDBJ databases">
        <title>Microsymbionts genomes from the relict species Vavilovia formosa (Stev.) Fed.</title>
        <authorList>
            <person name="Kopat V."/>
            <person name="Chirak E."/>
            <person name="Kimeklis A."/>
            <person name="Andronov E."/>
        </authorList>
    </citation>
    <scope>NUCLEOTIDE SEQUENCE [LARGE SCALE GENOMIC DNA]</scope>
    <source>
        <strain evidence="9 10">Vaf07</strain>
    </source>
</reference>
<dbReference type="CDD" id="cd06261">
    <property type="entry name" value="TM_PBP2"/>
    <property type="match status" value="1"/>
</dbReference>
<keyword evidence="9" id="KW-0547">Nucleotide-binding</keyword>
<feature type="transmembrane region" description="Helical" evidence="7">
    <location>
        <begin position="160"/>
        <end position="179"/>
    </location>
</feature>
<name>A0A163Z3G3_9BRAD</name>
<feature type="transmembrane region" description="Helical" evidence="7">
    <location>
        <begin position="57"/>
        <end position="78"/>
    </location>
</feature>
<dbReference type="GO" id="GO:0005524">
    <property type="term" value="F:ATP binding"/>
    <property type="evidence" value="ECO:0007669"/>
    <property type="project" value="UniProtKB-KW"/>
</dbReference>
<dbReference type="Pfam" id="PF00528">
    <property type="entry name" value="BPD_transp_1"/>
    <property type="match status" value="1"/>
</dbReference>
<proteinExistence type="inferred from homology"/>
<keyword evidence="4 7" id="KW-0812">Transmembrane</keyword>
<keyword evidence="9" id="KW-0067">ATP-binding</keyword>
<dbReference type="EMBL" id="LVYV01000013">
    <property type="protein sequence ID" value="KZD22877.1"/>
    <property type="molecule type" value="Genomic_DNA"/>
</dbReference>
<evidence type="ECO:0000256" key="5">
    <source>
        <dbReference type="ARBA" id="ARBA00022989"/>
    </source>
</evidence>
<comment type="similarity">
    <text evidence="7">Belongs to the binding-protein-dependent transport system permease family.</text>
</comment>
<keyword evidence="5 7" id="KW-1133">Transmembrane helix</keyword>
<organism evidence="9 10">
    <name type="scientific">Tardiphaga robiniae</name>
    <dbReference type="NCBI Taxonomy" id="943830"/>
    <lineage>
        <taxon>Bacteria</taxon>
        <taxon>Pseudomonadati</taxon>
        <taxon>Pseudomonadota</taxon>
        <taxon>Alphaproteobacteria</taxon>
        <taxon>Hyphomicrobiales</taxon>
        <taxon>Nitrobacteraceae</taxon>
        <taxon>Tardiphaga</taxon>
    </lineage>
</organism>
<dbReference type="SUPFAM" id="SSF161098">
    <property type="entry name" value="MetI-like"/>
    <property type="match status" value="1"/>
</dbReference>
<evidence type="ECO:0000313" key="9">
    <source>
        <dbReference type="EMBL" id="KZD22877.1"/>
    </source>
</evidence>
<feature type="transmembrane region" description="Helical" evidence="7">
    <location>
        <begin position="6"/>
        <end position="24"/>
    </location>
</feature>
<feature type="transmembrane region" description="Helical" evidence="7">
    <location>
        <begin position="185"/>
        <end position="208"/>
    </location>
</feature>
<evidence type="ECO:0000256" key="6">
    <source>
        <dbReference type="ARBA" id="ARBA00023136"/>
    </source>
</evidence>
<dbReference type="PANTHER" id="PTHR30151:SF41">
    <property type="entry name" value="ABC TRANSPORTER PERMEASE PROTEIN"/>
    <property type="match status" value="1"/>
</dbReference>
<dbReference type="OrthoDB" id="9792509at2"/>
<evidence type="ECO:0000256" key="4">
    <source>
        <dbReference type="ARBA" id="ARBA00022692"/>
    </source>
</evidence>
<keyword evidence="3" id="KW-1003">Cell membrane</keyword>
<comment type="subcellular location">
    <subcellularLocation>
        <location evidence="1 7">Cell membrane</location>
        <topology evidence="1 7">Multi-pass membrane protein</topology>
    </subcellularLocation>
</comment>
<gene>
    <name evidence="9" type="ORF">A4A58_27710</name>
</gene>
<feature type="transmembrane region" description="Helical" evidence="7">
    <location>
        <begin position="220"/>
        <end position="241"/>
    </location>
</feature>
<comment type="caution">
    <text evidence="9">The sequence shown here is derived from an EMBL/GenBank/DDBJ whole genome shotgun (WGS) entry which is preliminary data.</text>
</comment>
<dbReference type="STRING" id="943830.A4A58_27710"/>
<dbReference type="GO" id="GO:0055085">
    <property type="term" value="P:transmembrane transport"/>
    <property type="evidence" value="ECO:0007669"/>
    <property type="project" value="InterPro"/>
</dbReference>
<evidence type="ECO:0000313" key="10">
    <source>
        <dbReference type="Proteomes" id="UP000076574"/>
    </source>
</evidence>
<keyword evidence="6 7" id="KW-0472">Membrane</keyword>
<dbReference type="PANTHER" id="PTHR30151">
    <property type="entry name" value="ALKANE SULFONATE ABC TRANSPORTER-RELATED, MEMBRANE SUBUNIT"/>
    <property type="match status" value="1"/>
</dbReference>